<reference evidence="2" key="1">
    <citation type="journal article" date="2019" name="Int. J. Syst. Evol. Microbiol.">
        <title>The Global Catalogue of Microorganisms (GCM) 10K type strain sequencing project: providing services to taxonomists for standard genome sequencing and annotation.</title>
        <authorList>
            <consortium name="The Broad Institute Genomics Platform"/>
            <consortium name="The Broad Institute Genome Sequencing Center for Infectious Disease"/>
            <person name="Wu L."/>
            <person name="Ma J."/>
        </authorList>
    </citation>
    <scope>NUCLEOTIDE SEQUENCE [LARGE SCALE GENOMIC DNA]</scope>
    <source>
        <strain evidence="2">KCTC 15012</strain>
    </source>
</reference>
<gene>
    <name evidence="1" type="ORF">ACFSNB_01475</name>
</gene>
<proteinExistence type="predicted"/>
<evidence type="ECO:0000313" key="2">
    <source>
        <dbReference type="Proteomes" id="UP001597296"/>
    </source>
</evidence>
<keyword evidence="2" id="KW-1185">Reference proteome</keyword>
<name>A0ABW5C8X3_9PROT</name>
<dbReference type="InterPro" id="IPR029044">
    <property type="entry name" value="Nucleotide-diphossugar_trans"/>
</dbReference>
<dbReference type="RefSeq" id="WP_377313799.1">
    <property type="nucleotide sequence ID" value="NZ_JBHUIY010000002.1"/>
</dbReference>
<dbReference type="Gene3D" id="3.90.550.10">
    <property type="entry name" value="Spore Coat Polysaccharide Biosynthesis Protein SpsA, Chain A"/>
    <property type="match status" value="1"/>
</dbReference>
<accession>A0ABW5C8X3</accession>
<evidence type="ECO:0000313" key="1">
    <source>
        <dbReference type="EMBL" id="MFD2232468.1"/>
    </source>
</evidence>
<dbReference type="CDD" id="cd00761">
    <property type="entry name" value="Glyco_tranf_GTA_type"/>
    <property type="match status" value="1"/>
</dbReference>
<sequence length="359" mass="38997">MNAFAQQFRQEPSDVAVVIPTVLRETLTRAVHSVFDQDLDGRIQILIGIDAVHGPAEQLAGLMESCPDNVTLTIVDPGYSTARRNGGVHACGYGGSLRAALSFLANSRHVAYLDDDNWFAPNHLSSLRKTITGVDWAYSRRWMVDPRTDGVICVDTWESVGPNAGVYAKRFGGFVDTSSLMIDKLKCLDVLPCWSDPPTPRGNCEDRMVFFALTSRYKGAGTGEATSFYTVDADDVLQKTREEFFRRAGYDWAAMPAPTPAPSRRGNVAPARQRAVGSLIALAGRYESEGKRAVAVDLLGRILDAAPGDRLALRYMEEMCARLGHAEDARAVARERSNLDAGASFTPRAAEPAAAPALS</sequence>
<evidence type="ECO:0008006" key="3">
    <source>
        <dbReference type="Google" id="ProtNLM"/>
    </source>
</evidence>
<protein>
    <recommendedName>
        <fullName evidence="3">Glycosyl transferase family 2</fullName>
    </recommendedName>
</protein>
<organism evidence="1 2">
    <name type="scientific">Phaeospirillum tilakii</name>
    <dbReference type="NCBI Taxonomy" id="741673"/>
    <lineage>
        <taxon>Bacteria</taxon>
        <taxon>Pseudomonadati</taxon>
        <taxon>Pseudomonadota</taxon>
        <taxon>Alphaproteobacteria</taxon>
        <taxon>Rhodospirillales</taxon>
        <taxon>Rhodospirillaceae</taxon>
        <taxon>Phaeospirillum</taxon>
    </lineage>
</organism>
<dbReference type="Proteomes" id="UP001597296">
    <property type="component" value="Unassembled WGS sequence"/>
</dbReference>
<comment type="caution">
    <text evidence="1">The sequence shown here is derived from an EMBL/GenBank/DDBJ whole genome shotgun (WGS) entry which is preliminary data.</text>
</comment>
<dbReference type="SUPFAM" id="SSF53448">
    <property type="entry name" value="Nucleotide-diphospho-sugar transferases"/>
    <property type="match status" value="1"/>
</dbReference>
<dbReference type="EMBL" id="JBHUIY010000002">
    <property type="protein sequence ID" value="MFD2232468.1"/>
    <property type="molecule type" value="Genomic_DNA"/>
</dbReference>